<dbReference type="InterPro" id="IPR036779">
    <property type="entry name" value="LysM_dom_sf"/>
</dbReference>
<dbReference type="PROSITE" id="PS51257">
    <property type="entry name" value="PROKAR_LIPOPROTEIN"/>
    <property type="match status" value="1"/>
</dbReference>
<dbReference type="Gene3D" id="3.10.350.10">
    <property type="entry name" value="LysM domain"/>
    <property type="match status" value="1"/>
</dbReference>
<evidence type="ECO:0000313" key="5">
    <source>
        <dbReference type="Proteomes" id="UP000294558"/>
    </source>
</evidence>
<feature type="domain" description="LysM" evidence="3">
    <location>
        <begin position="53"/>
        <end position="97"/>
    </location>
</feature>
<protein>
    <submittedName>
        <fullName evidence="4">LysM repeat protein</fullName>
    </submittedName>
</protein>
<gene>
    <name evidence="4" type="ORF">BDK89_0676</name>
</gene>
<dbReference type="PROSITE" id="PS51782">
    <property type="entry name" value="LYSM"/>
    <property type="match status" value="1"/>
</dbReference>
<dbReference type="InterPro" id="IPR018392">
    <property type="entry name" value="LysM"/>
</dbReference>
<dbReference type="Proteomes" id="UP000294558">
    <property type="component" value="Unassembled WGS sequence"/>
</dbReference>
<evidence type="ECO:0000256" key="2">
    <source>
        <dbReference type="SAM" id="SignalP"/>
    </source>
</evidence>
<dbReference type="AlphaFoldDB" id="A0A4R7HW39"/>
<evidence type="ECO:0000256" key="1">
    <source>
        <dbReference type="SAM" id="MobiDB-lite"/>
    </source>
</evidence>
<comment type="caution">
    <text evidence="4">The sequence shown here is derived from an EMBL/GenBank/DDBJ whole genome shotgun (WGS) entry which is preliminary data.</text>
</comment>
<dbReference type="SUPFAM" id="SSF54106">
    <property type="entry name" value="LysM domain"/>
    <property type="match status" value="1"/>
</dbReference>
<dbReference type="EMBL" id="SOAU01000001">
    <property type="protein sequence ID" value="TDT15115.1"/>
    <property type="molecule type" value="Genomic_DNA"/>
</dbReference>
<dbReference type="Pfam" id="PF01476">
    <property type="entry name" value="LysM"/>
    <property type="match status" value="1"/>
</dbReference>
<reference evidence="4 5" key="1">
    <citation type="submission" date="2019-03" db="EMBL/GenBank/DDBJ databases">
        <title>Sequencing the genomes of 1000 actinobacteria strains.</title>
        <authorList>
            <person name="Klenk H.-P."/>
        </authorList>
    </citation>
    <scope>NUCLEOTIDE SEQUENCE [LARGE SCALE GENOMIC DNA]</scope>
    <source>
        <strain evidence="4 5">DSM 18936</strain>
    </source>
</reference>
<dbReference type="CDD" id="cd00118">
    <property type="entry name" value="LysM"/>
    <property type="match status" value="1"/>
</dbReference>
<evidence type="ECO:0000259" key="3">
    <source>
        <dbReference type="PROSITE" id="PS51782"/>
    </source>
</evidence>
<keyword evidence="5" id="KW-1185">Reference proteome</keyword>
<feature type="chain" id="PRO_5039085309" evidence="2">
    <location>
        <begin position="26"/>
        <end position="117"/>
    </location>
</feature>
<proteinExistence type="predicted"/>
<keyword evidence="2" id="KW-0732">Signal</keyword>
<dbReference type="RefSeq" id="WP_208293949.1">
    <property type="nucleotide sequence ID" value="NZ_SOAU01000001.1"/>
</dbReference>
<feature type="region of interest" description="Disordered" evidence="1">
    <location>
        <begin position="88"/>
        <end position="117"/>
    </location>
</feature>
<evidence type="ECO:0000313" key="4">
    <source>
        <dbReference type="EMBL" id="TDT15115.1"/>
    </source>
</evidence>
<dbReference type="SMART" id="SM00257">
    <property type="entry name" value="LysM"/>
    <property type="match status" value="1"/>
</dbReference>
<name>A0A4R7HW39_9ACTN</name>
<feature type="signal peptide" evidence="2">
    <location>
        <begin position="1"/>
        <end position="25"/>
    </location>
</feature>
<organism evidence="4 5">
    <name type="scientific">Ilumatobacter fluminis</name>
    <dbReference type="NCBI Taxonomy" id="467091"/>
    <lineage>
        <taxon>Bacteria</taxon>
        <taxon>Bacillati</taxon>
        <taxon>Actinomycetota</taxon>
        <taxon>Acidimicrobiia</taxon>
        <taxon>Acidimicrobiales</taxon>
        <taxon>Ilumatobacteraceae</taxon>
        <taxon>Ilumatobacter</taxon>
    </lineage>
</organism>
<accession>A0A4R7HW39</accession>
<sequence length="117" mass="12343">MRRLVIVPSLVVSAALVAASCGSEASSAIETLPPIRTTTSTSTTTTTIDPRGIIYIVQPGDNVNEIAKSYQVTAAMIIELNRLGADGEIQPGQELEIPNIRVDTTRPTLPPDSTDAP</sequence>